<gene>
    <name evidence="3" type="ORF">DVW87_04705</name>
</gene>
<evidence type="ECO:0000256" key="2">
    <source>
        <dbReference type="SAM" id="SignalP"/>
    </source>
</evidence>
<protein>
    <recommendedName>
        <fullName evidence="5">C-type lysozyme inhibitor domain-containing protein</fullName>
    </recommendedName>
</protein>
<dbReference type="RefSeq" id="WP_114686550.1">
    <property type="nucleotide sequence ID" value="NZ_QQNB01000001.1"/>
</dbReference>
<proteinExistence type="predicted"/>
<dbReference type="PROSITE" id="PS51257">
    <property type="entry name" value="PROKAR_LIPOPROTEIN"/>
    <property type="match status" value="1"/>
</dbReference>
<evidence type="ECO:0008006" key="5">
    <source>
        <dbReference type="Google" id="ProtNLM"/>
    </source>
</evidence>
<keyword evidence="2" id="KW-0732">Signal</keyword>
<reference evidence="3 4" key="1">
    <citation type="submission" date="2018-07" db="EMBL/GenBank/DDBJ databases">
        <title>a novel species of Sphingomonas isolated from the rhizosphere soil of Araceae plant.</title>
        <authorList>
            <person name="Zhiyong W."/>
            <person name="Qinglan Z."/>
            <person name="Zhiwei F."/>
            <person name="Ding X."/>
            <person name="Gejiao W."/>
            <person name="Shixue Z."/>
        </authorList>
    </citation>
    <scope>NUCLEOTIDE SEQUENCE [LARGE SCALE GENOMIC DNA]</scope>
    <source>
        <strain evidence="3 4">WZY 27</strain>
    </source>
</reference>
<name>A0A369W0T9_9SPHN</name>
<keyword evidence="4" id="KW-1185">Reference proteome</keyword>
<evidence type="ECO:0000313" key="4">
    <source>
        <dbReference type="Proteomes" id="UP000253918"/>
    </source>
</evidence>
<feature type="chain" id="PRO_5016894457" description="C-type lysozyme inhibitor domain-containing protein" evidence="2">
    <location>
        <begin position="19"/>
        <end position="127"/>
    </location>
</feature>
<sequence>MTRLSLPLSALASLLALAACNKPAPEVVDTTAPDPNRAALANAAPVELPPAVRADVTLRCKDNSLVYVTFFQGDKQVNVRTEKGGQPTQLKAPEAGQPYTAEGYSLTGDEKNVTLKQPGKGSLVCHA</sequence>
<evidence type="ECO:0000313" key="3">
    <source>
        <dbReference type="EMBL" id="RDE06970.1"/>
    </source>
</evidence>
<comment type="caution">
    <text evidence="3">The sequence shown here is derived from an EMBL/GenBank/DDBJ whole genome shotgun (WGS) entry which is preliminary data.</text>
</comment>
<feature type="signal peptide" evidence="2">
    <location>
        <begin position="1"/>
        <end position="18"/>
    </location>
</feature>
<organism evidence="3 4">
    <name type="scientific">Sphingomonas aracearum</name>
    <dbReference type="NCBI Taxonomy" id="2283317"/>
    <lineage>
        <taxon>Bacteria</taxon>
        <taxon>Pseudomonadati</taxon>
        <taxon>Pseudomonadota</taxon>
        <taxon>Alphaproteobacteria</taxon>
        <taxon>Sphingomonadales</taxon>
        <taxon>Sphingomonadaceae</taxon>
        <taxon>Sphingomonas</taxon>
    </lineage>
</organism>
<dbReference type="OrthoDB" id="7472092at2"/>
<dbReference type="Proteomes" id="UP000253918">
    <property type="component" value="Unassembled WGS sequence"/>
</dbReference>
<dbReference type="EMBL" id="QQNB01000001">
    <property type="protein sequence ID" value="RDE06970.1"/>
    <property type="molecule type" value="Genomic_DNA"/>
</dbReference>
<evidence type="ECO:0000256" key="1">
    <source>
        <dbReference type="SAM" id="MobiDB-lite"/>
    </source>
</evidence>
<dbReference type="AlphaFoldDB" id="A0A369W0T9"/>
<feature type="region of interest" description="Disordered" evidence="1">
    <location>
        <begin position="81"/>
        <end position="105"/>
    </location>
</feature>
<accession>A0A369W0T9</accession>